<keyword evidence="16" id="KW-0472">Membrane</keyword>
<keyword evidence="12" id="KW-0902">Two-component regulatory system</keyword>
<dbReference type="PRINTS" id="PR00344">
    <property type="entry name" value="BCTRLSENSOR"/>
</dbReference>
<evidence type="ECO:0000256" key="13">
    <source>
        <dbReference type="ARBA" id="ARBA00023014"/>
    </source>
</evidence>
<evidence type="ECO:0000256" key="10">
    <source>
        <dbReference type="ARBA" id="ARBA00022777"/>
    </source>
</evidence>
<evidence type="ECO:0000256" key="9">
    <source>
        <dbReference type="ARBA" id="ARBA00022723"/>
    </source>
</evidence>
<evidence type="ECO:0000256" key="8">
    <source>
        <dbReference type="ARBA" id="ARBA00022679"/>
    </source>
</evidence>
<accession>A0ABV1NYC1</accession>
<dbReference type="InterPro" id="IPR011712">
    <property type="entry name" value="Sig_transdc_His_kin_sub3_dim/P"/>
</dbReference>
<keyword evidence="7" id="KW-0963">Cytoplasm</keyword>
<dbReference type="SUPFAM" id="SSF55874">
    <property type="entry name" value="ATPase domain of HSP90 chaperone/DNA topoisomerase II/histidine kinase"/>
    <property type="match status" value="1"/>
</dbReference>
<dbReference type="EC" id="2.7.13.3" evidence="4"/>
<name>A0ABV1NYC1_9ACTN</name>
<evidence type="ECO:0000256" key="12">
    <source>
        <dbReference type="ARBA" id="ARBA00023012"/>
    </source>
</evidence>
<dbReference type="SMART" id="SM00387">
    <property type="entry name" value="HATPase_c"/>
    <property type="match status" value="1"/>
</dbReference>
<dbReference type="Pfam" id="PF02518">
    <property type="entry name" value="HATPase_c"/>
    <property type="match status" value="1"/>
</dbReference>
<gene>
    <name evidence="18" type="ORF">V6R90_09530</name>
</gene>
<keyword evidence="9" id="KW-0479">Metal-binding</keyword>
<evidence type="ECO:0000259" key="17">
    <source>
        <dbReference type="PROSITE" id="PS50109"/>
    </source>
</evidence>
<evidence type="ECO:0000256" key="5">
    <source>
        <dbReference type="ARBA" id="ARBA00017322"/>
    </source>
</evidence>
<keyword evidence="16" id="KW-1133">Transmembrane helix</keyword>
<evidence type="ECO:0000256" key="11">
    <source>
        <dbReference type="ARBA" id="ARBA00023004"/>
    </source>
</evidence>
<dbReference type="CDD" id="cd16917">
    <property type="entry name" value="HATPase_UhpB-NarQ-NarX-like"/>
    <property type="match status" value="1"/>
</dbReference>
<evidence type="ECO:0000256" key="14">
    <source>
        <dbReference type="ARBA" id="ARBA00024827"/>
    </source>
</evidence>
<comment type="function">
    <text evidence="14">Member of the two-component regulatory system NreB/NreC involved in the control of dissimilatory nitrate/nitrite reduction in response to oxygen. NreB functions as a direct oxygen sensor histidine kinase which is autophosphorylated, in the absence of oxygen, probably at the conserved histidine residue, and transfers its phosphate group probably to a conserved aspartate residue of NreC. NreB/NreC activates the expression of the nitrate (narGHJI) and nitrite (nir) reductase operons, as well as the putative nitrate transporter gene narT.</text>
</comment>
<feature type="transmembrane region" description="Helical" evidence="16">
    <location>
        <begin position="167"/>
        <end position="187"/>
    </location>
</feature>
<evidence type="ECO:0000256" key="4">
    <source>
        <dbReference type="ARBA" id="ARBA00012438"/>
    </source>
</evidence>
<evidence type="ECO:0000313" key="18">
    <source>
        <dbReference type="EMBL" id="MEQ7847517.1"/>
    </source>
</evidence>
<comment type="caution">
    <text evidence="18">The sequence shown here is derived from an EMBL/GenBank/DDBJ whole genome shotgun (WGS) entry which is preliminary data.</text>
</comment>
<dbReference type="RefSeq" id="WP_349804513.1">
    <property type="nucleotide sequence ID" value="NZ_JBEGDP010000008.1"/>
</dbReference>
<keyword evidence="6" id="KW-0004">4Fe-4S</keyword>
<keyword evidence="16" id="KW-0812">Transmembrane</keyword>
<keyword evidence="19" id="KW-1185">Reference proteome</keyword>
<sequence length="403" mass="43111">MIVGVSQHLGDRAARAEALQDARATTELLARSVAGPAVPRGLVDGVPGAVDRFDRTALARLVGAGVRRVKVWSADGTVLYSDDVRLIGMRFELGEDEQRILAEGGTDAEVSDLSAPENRFEAPDRGLIEVYTRLDSPEGEPLLFETYYSSDLIATRSDEVVAPFQRINLLALALVVAVATGLLYLLNRRIRVAGLERERLMDRAAAASEAERRRIARDLHDGVVQDLAATAFGLSTLARRAEGTQRRELLASGAALRRSMRDLRSLLVENHPPGLTATTLPSALADLVAPLAAAGIAADVEVGDLDDVDEATLGLVWRVAQEAVRNALRHARASTVRVRVGCDDATAVLEVVDDGAGFRADVAQAGSHYGLRGLRSLAEDHGGRLTVESSPGAGTTVRLEVRR</sequence>
<evidence type="ECO:0000256" key="15">
    <source>
        <dbReference type="ARBA" id="ARBA00030800"/>
    </source>
</evidence>
<evidence type="ECO:0000256" key="6">
    <source>
        <dbReference type="ARBA" id="ARBA00022485"/>
    </source>
</evidence>
<keyword evidence="10" id="KW-0418">Kinase</keyword>
<comment type="subcellular location">
    <subcellularLocation>
        <location evidence="3">Cytoplasm</location>
    </subcellularLocation>
</comment>
<evidence type="ECO:0000256" key="7">
    <source>
        <dbReference type="ARBA" id="ARBA00022490"/>
    </source>
</evidence>
<comment type="cofactor">
    <cofactor evidence="2">
        <name>[4Fe-4S] cluster</name>
        <dbReference type="ChEBI" id="CHEBI:49883"/>
    </cofactor>
</comment>
<dbReference type="PROSITE" id="PS50109">
    <property type="entry name" value="HIS_KIN"/>
    <property type="match status" value="1"/>
</dbReference>
<dbReference type="InterPro" id="IPR003594">
    <property type="entry name" value="HATPase_dom"/>
</dbReference>
<dbReference type="Gene3D" id="3.30.565.10">
    <property type="entry name" value="Histidine kinase-like ATPase, C-terminal domain"/>
    <property type="match status" value="1"/>
</dbReference>
<dbReference type="Proteomes" id="UP001482520">
    <property type="component" value="Unassembled WGS sequence"/>
</dbReference>
<dbReference type="PANTHER" id="PTHR24421">
    <property type="entry name" value="NITRATE/NITRITE SENSOR PROTEIN NARX-RELATED"/>
    <property type="match status" value="1"/>
</dbReference>
<keyword evidence="13" id="KW-0411">Iron-sulfur</keyword>
<evidence type="ECO:0000313" key="19">
    <source>
        <dbReference type="Proteomes" id="UP001482520"/>
    </source>
</evidence>
<keyword evidence="8" id="KW-0808">Transferase</keyword>
<protein>
    <recommendedName>
        <fullName evidence="5">Oxygen sensor histidine kinase NreB</fullName>
        <ecNumber evidence="4">2.7.13.3</ecNumber>
    </recommendedName>
    <alternativeName>
        <fullName evidence="15">Nitrogen regulation protein B</fullName>
    </alternativeName>
</protein>
<organism evidence="18 19">
    <name type="scientific">Nocardioides kribbensis</name>
    <dbReference type="NCBI Taxonomy" id="305517"/>
    <lineage>
        <taxon>Bacteria</taxon>
        <taxon>Bacillati</taxon>
        <taxon>Actinomycetota</taxon>
        <taxon>Actinomycetes</taxon>
        <taxon>Propionibacteriales</taxon>
        <taxon>Nocardioidaceae</taxon>
        <taxon>Nocardioides</taxon>
    </lineage>
</organism>
<keyword evidence="11" id="KW-0408">Iron</keyword>
<reference evidence="18 19" key="1">
    <citation type="submission" date="2024-02" db="EMBL/GenBank/DDBJ databases">
        <title>Full genome sequence of Nocardioides kribbensis.</title>
        <authorList>
            <person name="Poletto B.L."/>
            <person name="Silva G."/>
            <person name="Galante D."/>
            <person name="Campos K.R."/>
            <person name="Santos M.B.N."/>
            <person name="Sacchi C.T."/>
        </authorList>
    </citation>
    <scope>NUCLEOTIDE SEQUENCE [LARGE SCALE GENOMIC DNA]</scope>
    <source>
        <strain evidence="18 19">O4R</strain>
    </source>
</reference>
<evidence type="ECO:0000256" key="1">
    <source>
        <dbReference type="ARBA" id="ARBA00000085"/>
    </source>
</evidence>
<comment type="catalytic activity">
    <reaction evidence="1">
        <text>ATP + protein L-histidine = ADP + protein N-phospho-L-histidine.</text>
        <dbReference type="EC" id="2.7.13.3"/>
    </reaction>
</comment>
<evidence type="ECO:0000256" key="3">
    <source>
        <dbReference type="ARBA" id="ARBA00004496"/>
    </source>
</evidence>
<evidence type="ECO:0000256" key="16">
    <source>
        <dbReference type="SAM" id="Phobius"/>
    </source>
</evidence>
<keyword evidence="18" id="KW-0067">ATP-binding</keyword>
<dbReference type="Pfam" id="PF07730">
    <property type="entry name" value="HisKA_3"/>
    <property type="match status" value="1"/>
</dbReference>
<keyword evidence="18" id="KW-0547">Nucleotide-binding</keyword>
<proteinExistence type="predicted"/>
<dbReference type="InterPro" id="IPR036890">
    <property type="entry name" value="HATPase_C_sf"/>
</dbReference>
<dbReference type="EMBL" id="JBEGDP010000008">
    <property type="protein sequence ID" value="MEQ7847517.1"/>
    <property type="molecule type" value="Genomic_DNA"/>
</dbReference>
<dbReference type="Gene3D" id="1.20.5.1930">
    <property type="match status" value="1"/>
</dbReference>
<evidence type="ECO:0000256" key="2">
    <source>
        <dbReference type="ARBA" id="ARBA00001966"/>
    </source>
</evidence>
<dbReference type="InterPro" id="IPR004358">
    <property type="entry name" value="Sig_transdc_His_kin-like_C"/>
</dbReference>
<dbReference type="InterPro" id="IPR050482">
    <property type="entry name" value="Sensor_HK_TwoCompSys"/>
</dbReference>
<dbReference type="GO" id="GO:0005524">
    <property type="term" value="F:ATP binding"/>
    <property type="evidence" value="ECO:0007669"/>
    <property type="project" value="UniProtKB-KW"/>
</dbReference>
<feature type="domain" description="Histidine kinase" evidence="17">
    <location>
        <begin position="318"/>
        <end position="403"/>
    </location>
</feature>
<dbReference type="InterPro" id="IPR005467">
    <property type="entry name" value="His_kinase_dom"/>
</dbReference>